<evidence type="ECO:0000313" key="1">
    <source>
        <dbReference type="EMBL" id="KAK0177719.1"/>
    </source>
</evidence>
<sequence length="83" mass="8573">MTTTTQDISLDRVRGNRYHRLTGRPVYGFMASPLLTGTGVPVDGNGAATAASAATEPGSLVAACVRSLDCSAQAVYDLPVCPM</sequence>
<gene>
    <name evidence="1" type="ORF">PV328_001741</name>
</gene>
<dbReference type="EMBL" id="JAQQBS010000001">
    <property type="protein sequence ID" value="KAK0177719.1"/>
    <property type="molecule type" value="Genomic_DNA"/>
</dbReference>
<dbReference type="AlphaFoldDB" id="A0AA39FXM7"/>
<dbReference type="Proteomes" id="UP001168990">
    <property type="component" value="Unassembled WGS sequence"/>
</dbReference>
<reference evidence="1" key="1">
    <citation type="journal article" date="2023" name="bioRxiv">
        <title>Scaffold-level genome assemblies of two parasitoid biocontrol wasps reveal the parthenogenesis mechanism and an associated novel virus.</title>
        <authorList>
            <person name="Inwood S."/>
            <person name="Skelly J."/>
            <person name="Guhlin J."/>
            <person name="Harrop T."/>
            <person name="Goldson S."/>
            <person name="Dearden P."/>
        </authorList>
    </citation>
    <scope>NUCLEOTIDE SEQUENCE</scope>
    <source>
        <strain evidence="1">Irish</strain>
        <tissue evidence="1">Whole body</tissue>
    </source>
</reference>
<reference evidence="1" key="2">
    <citation type="submission" date="2023-03" db="EMBL/GenBank/DDBJ databases">
        <authorList>
            <person name="Inwood S.N."/>
            <person name="Skelly J.G."/>
            <person name="Guhlin J."/>
            <person name="Harrop T.W.R."/>
            <person name="Goldson S.G."/>
            <person name="Dearden P.K."/>
        </authorList>
    </citation>
    <scope>NUCLEOTIDE SEQUENCE</scope>
    <source>
        <strain evidence="1">Irish</strain>
        <tissue evidence="1">Whole body</tissue>
    </source>
</reference>
<accession>A0AA39FXM7</accession>
<keyword evidence="2" id="KW-1185">Reference proteome</keyword>
<organism evidence="1 2">
    <name type="scientific">Microctonus aethiopoides</name>
    <dbReference type="NCBI Taxonomy" id="144406"/>
    <lineage>
        <taxon>Eukaryota</taxon>
        <taxon>Metazoa</taxon>
        <taxon>Ecdysozoa</taxon>
        <taxon>Arthropoda</taxon>
        <taxon>Hexapoda</taxon>
        <taxon>Insecta</taxon>
        <taxon>Pterygota</taxon>
        <taxon>Neoptera</taxon>
        <taxon>Endopterygota</taxon>
        <taxon>Hymenoptera</taxon>
        <taxon>Apocrita</taxon>
        <taxon>Ichneumonoidea</taxon>
        <taxon>Braconidae</taxon>
        <taxon>Euphorinae</taxon>
        <taxon>Microctonus</taxon>
    </lineage>
</organism>
<comment type="caution">
    <text evidence="1">The sequence shown here is derived from an EMBL/GenBank/DDBJ whole genome shotgun (WGS) entry which is preliminary data.</text>
</comment>
<proteinExistence type="predicted"/>
<name>A0AA39FXM7_9HYME</name>
<evidence type="ECO:0000313" key="2">
    <source>
        <dbReference type="Proteomes" id="UP001168990"/>
    </source>
</evidence>
<protein>
    <submittedName>
        <fullName evidence="1">Uncharacterized protein</fullName>
    </submittedName>
</protein>